<dbReference type="OrthoDB" id="74360at2759"/>
<dbReference type="Gene3D" id="3.50.50.60">
    <property type="entry name" value="FAD/NAD(P)-binding domain"/>
    <property type="match status" value="2"/>
</dbReference>
<protein>
    <recommendedName>
        <fullName evidence="5">Monooxygenase</fullName>
    </recommendedName>
</protein>
<evidence type="ECO:0000256" key="2">
    <source>
        <dbReference type="ARBA" id="ARBA00022857"/>
    </source>
</evidence>
<dbReference type="InterPro" id="IPR051209">
    <property type="entry name" value="FAD-bind_Monooxygenase_sf"/>
</dbReference>
<dbReference type="PRINTS" id="PR00081">
    <property type="entry name" value="GDHRDH"/>
</dbReference>
<dbReference type="SUPFAM" id="SSF51735">
    <property type="entry name" value="NAD(P)-binding Rossmann-fold domains"/>
    <property type="match status" value="1"/>
</dbReference>
<sequence length="744" mass="82628">MSSPDAIVIGAGPSGISMAHTMKHKLGFTDFTIYEKLDGVGGTWRTNTYPGVGCDVPTVLYSFAFNLNPNWSKELCDGPEILEYMEATVDKYDLRTHMEFSIECLGADWNADTKKWDVRFRDLRTKIEFARSSTIFISAVGGISYPRDVKFPGMDKFKGAMFHTARWDHSYDYKGKHMAIIGNGCSAAQVVPAVVKDVASIKQYARSAQWYHERPNRSFSKAEKWAFRYIPFWERWRRLQLFLENDELVTTYMPGAKAATKRARVEDHAKRYIFSRAPKKYHHILVPDFPLGCKRRIFDPNYLDTLNEPNVELLPEGIREFDETGIVSASGRKEDFDVIVLATGFQVQRFLTPMEISGRGGKRLNQQWQEQRGAQAYMGTFVHGFPNFAILFGPNTFPAHNSALFTCEVQIEFVMRNLLAPIIDSRCRIVEVRATAESQWVNSIHKQLSGSVFQAGCSNWYMNEHGRNSASWPGYASTYWKEACIPRFGVFTTEGGSTLWFLRTLSGARGIGLSLVEGVADAGGDVAVLDVLEKPQTDLSTLGVKAKTDVTNIEALEATFGQIKKDFGRIDNCVTAAGIVADKSFFDHTWEECETLLKVNVLGTFFCAQLAAKAIRDQGSSGSLVLIASIASHIALPLQRLPMYGATKGAVRVMMKQLAVELAPLNIRVNSVSPGFIRTDMTELCATQQPKLYSVFSSAPPIGRIGEPSDITGAVHYLLSDASLYTTGADIPITGGLIAGRIAN</sequence>
<reference evidence="3" key="1">
    <citation type="submission" date="2021-12" db="EMBL/GenBank/DDBJ databases">
        <title>Curvularia clavata genome.</title>
        <authorList>
            <person name="Cao Y."/>
        </authorList>
    </citation>
    <scope>NUCLEOTIDE SEQUENCE</scope>
    <source>
        <strain evidence="3">Yc1106</strain>
    </source>
</reference>
<dbReference type="Pfam" id="PF13561">
    <property type="entry name" value="adh_short_C2"/>
    <property type="match status" value="1"/>
</dbReference>
<evidence type="ECO:0000313" key="3">
    <source>
        <dbReference type="EMBL" id="USP78018.1"/>
    </source>
</evidence>
<evidence type="ECO:0008006" key="5">
    <source>
        <dbReference type="Google" id="ProtNLM"/>
    </source>
</evidence>
<keyword evidence="4" id="KW-1185">Reference proteome</keyword>
<dbReference type="FunFam" id="3.40.50.720:FF:000084">
    <property type="entry name" value="Short-chain dehydrogenase reductase"/>
    <property type="match status" value="1"/>
</dbReference>
<organism evidence="3 4">
    <name type="scientific">Curvularia clavata</name>
    <dbReference type="NCBI Taxonomy" id="95742"/>
    <lineage>
        <taxon>Eukaryota</taxon>
        <taxon>Fungi</taxon>
        <taxon>Dikarya</taxon>
        <taxon>Ascomycota</taxon>
        <taxon>Pezizomycotina</taxon>
        <taxon>Dothideomycetes</taxon>
        <taxon>Pleosporomycetidae</taxon>
        <taxon>Pleosporales</taxon>
        <taxon>Pleosporineae</taxon>
        <taxon>Pleosporaceae</taxon>
        <taxon>Curvularia</taxon>
    </lineage>
</organism>
<dbReference type="AlphaFoldDB" id="A0A9Q8ZCZ1"/>
<dbReference type="VEuPathDB" id="FungiDB:yc1106_05292"/>
<dbReference type="InterPro" id="IPR036188">
    <property type="entry name" value="FAD/NAD-bd_sf"/>
</dbReference>
<dbReference type="InterPro" id="IPR036291">
    <property type="entry name" value="NAD(P)-bd_dom_sf"/>
</dbReference>
<proteinExistence type="inferred from homology"/>
<dbReference type="Proteomes" id="UP001056012">
    <property type="component" value="Chromosome 4"/>
</dbReference>
<gene>
    <name evidence="3" type="ORF">yc1106_05292</name>
</gene>
<evidence type="ECO:0000256" key="1">
    <source>
        <dbReference type="ARBA" id="ARBA00010139"/>
    </source>
</evidence>
<name>A0A9Q8ZCZ1_CURCL</name>
<comment type="similarity">
    <text evidence="1">Belongs to the FAD-binding monooxygenase family.</text>
</comment>
<dbReference type="InterPro" id="IPR020904">
    <property type="entry name" value="Sc_DH/Rdtase_CS"/>
</dbReference>
<keyword evidence="2" id="KW-0521">NADP</keyword>
<dbReference type="PROSITE" id="PS00061">
    <property type="entry name" value="ADH_SHORT"/>
    <property type="match status" value="1"/>
</dbReference>
<dbReference type="PANTHER" id="PTHR42877:SF5">
    <property type="entry name" value="L-ORNITHINE N(5)-MONOOXYGENASE-RELATED"/>
    <property type="match status" value="1"/>
</dbReference>
<dbReference type="Gene3D" id="3.40.50.720">
    <property type="entry name" value="NAD(P)-binding Rossmann-like Domain"/>
    <property type="match status" value="1"/>
</dbReference>
<accession>A0A9Q8ZCZ1</accession>
<dbReference type="InterPro" id="IPR002347">
    <property type="entry name" value="SDR_fam"/>
</dbReference>
<evidence type="ECO:0000313" key="4">
    <source>
        <dbReference type="Proteomes" id="UP001056012"/>
    </source>
</evidence>
<dbReference type="EMBL" id="CP089277">
    <property type="protein sequence ID" value="USP78018.1"/>
    <property type="molecule type" value="Genomic_DNA"/>
</dbReference>
<dbReference type="Pfam" id="PF13738">
    <property type="entry name" value="Pyr_redox_3"/>
    <property type="match status" value="1"/>
</dbReference>
<dbReference type="PANTHER" id="PTHR42877">
    <property type="entry name" value="L-ORNITHINE N(5)-MONOOXYGENASE-RELATED"/>
    <property type="match status" value="1"/>
</dbReference>
<dbReference type="SUPFAM" id="SSF51905">
    <property type="entry name" value="FAD/NAD(P)-binding domain"/>
    <property type="match status" value="1"/>
</dbReference>